<feature type="compositionally biased region" description="Polar residues" evidence="7">
    <location>
        <begin position="1"/>
        <end position="13"/>
    </location>
</feature>
<evidence type="ECO:0000313" key="10">
    <source>
        <dbReference type="Proteomes" id="UP000198802"/>
    </source>
</evidence>
<dbReference type="FunFam" id="3.30.70.1560:FF:000001">
    <property type="entry name" value="Pseudouridine synthase"/>
    <property type="match status" value="1"/>
</dbReference>
<dbReference type="SMART" id="SM00363">
    <property type="entry name" value="S4"/>
    <property type="match status" value="1"/>
</dbReference>
<dbReference type="GO" id="GO:0005829">
    <property type="term" value="C:cytosol"/>
    <property type="evidence" value="ECO:0007669"/>
    <property type="project" value="UniProtKB-ARBA"/>
</dbReference>
<keyword evidence="10" id="KW-1185">Reference proteome</keyword>
<dbReference type="Gene3D" id="3.30.70.1560">
    <property type="entry name" value="Alpha-L RNA-binding motif"/>
    <property type="match status" value="1"/>
</dbReference>
<reference evidence="10" key="1">
    <citation type="submission" date="2015-11" db="EMBL/GenBank/DDBJ databases">
        <authorList>
            <person name="Varghese N."/>
        </authorList>
    </citation>
    <scope>NUCLEOTIDE SEQUENCE [LARGE SCALE GENOMIC DNA]</scope>
    <source>
        <strain evidence="10">DSM 45899</strain>
    </source>
</reference>
<dbReference type="GO" id="GO:0000455">
    <property type="term" value="P:enzyme-directed rRNA pseudouridine synthesis"/>
    <property type="evidence" value="ECO:0007669"/>
    <property type="project" value="UniProtKB-ARBA"/>
</dbReference>
<dbReference type="Gene3D" id="3.30.70.580">
    <property type="entry name" value="Pseudouridine synthase I, catalytic domain, N-terminal subdomain"/>
    <property type="match status" value="1"/>
</dbReference>
<dbReference type="AlphaFoldDB" id="A0A0S4QVF7"/>
<dbReference type="RefSeq" id="WP_226930961.1">
    <property type="nucleotide sequence ID" value="NZ_FAOZ01000028.1"/>
</dbReference>
<evidence type="ECO:0000256" key="6">
    <source>
        <dbReference type="RuleBase" id="RU003887"/>
    </source>
</evidence>
<dbReference type="InterPro" id="IPR000748">
    <property type="entry name" value="PsdUridine_synth_RsuA/RluB/E/F"/>
</dbReference>
<evidence type="ECO:0000256" key="7">
    <source>
        <dbReference type="SAM" id="MobiDB-lite"/>
    </source>
</evidence>
<evidence type="ECO:0000256" key="3">
    <source>
        <dbReference type="ARBA" id="ARBA00022884"/>
    </source>
</evidence>
<keyword evidence="3 5" id="KW-0694">RNA-binding</keyword>
<dbReference type="PANTHER" id="PTHR47683:SF2">
    <property type="entry name" value="RNA-BINDING S4 DOMAIN-CONTAINING PROTEIN"/>
    <property type="match status" value="1"/>
</dbReference>
<dbReference type="FunFam" id="3.10.290.10:FF:000003">
    <property type="entry name" value="Pseudouridine synthase"/>
    <property type="match status" value="1"/>
</dbReference>
<proteinExistence type="inferred from homology"/>
<dbReference type="GO" id="GO:0003723">
    <property type="term" value="F:RNA binding"/>
    <property type="evidence" value="ECO:0007669"/>
    <property type="project" value="UniProtKB-KW"/>
</dbReference>
<dbReference type="InterPro" id="IPR042092">
    <property type="entry name" value="PsdUridine_s_RsuA/RluB/E/F_cat"/>
</dbReference>
<dbReference type="Proteomes" id="UP000198802">
    <property type="component" value="Unassembled WGS sequence"/>
</dbReference>
<dbReference type="NCBIfam" id="TIGR00093">
    <property type="entry name" value="pseudouridine synthase"/>
    <property type="match status" value="1"/>
</dbReference>
<dbReference type="PROSITE" id="PS50889">
    <property type="entry name" value="S4"/>
    <property type="match status" value="1"/>
</dbReference>
<evidence type="ECO:0000259" key="8">
    <source>
        <dbReference type="SMART" id="SM00363"/>
    </source>
</evidence>
<evidence type="ECO:0000313" key="9">
    <source>
        <dbReference type="EMBL" id="CUU59491.1"/>
    </source>
</evidence>
<dbReference type="EC" id="5.4.99.-" evidence="6"/>
<evidence type="ECO:0000256" key="4">
    <source>
        <dbReference type="ARBA" id="ARBA00023235"/>
    </source>
</evidence>
<dbReference type="InterPro" id="IPR002942">
    <property type="entry name" value="S4_RNA-bd"/>
</dbReference>
<protein>
    <recommendedName>
        <fullName evidence="6">Pseudouridine synthase</fullName>
        <ecNumber evidence="6">5.4.99.-</ecNumber>
    </recommendedName>
</protein>
<dbReference type="Pfam" id="PF00849">
    <property type="entry name" value="PseudoU_synth_2"/>
    <property type="match status" value="1"/>
</dbReference>
<keyword evidence="4 6" id="KW-0413">Isomerase</keyword>
<dbReference type="InterPro" id="IPR020094">
    <property type="entry name" value="TruA/RsuA/RluB/E/F_N"/>
</dbReference>
<name>A0A0S4QVF7_9ACTN</name>
<sequence>MNGTVSDPNNPNDPSDLAGSDRDGFDLADPGRVAASGRSGRPGQKPGPEAEGIRLQKVLAAAGIGSRRASEELIDAGRVRVDGEVVREQGRRVDPERAVIEVDGERVVTRTGLVHLALHKPRGVLSTMSDDRGRPTIADLLTEFGTRLFHVGRLDADSEGLLLVTNDGDLAHRLMHPSYGVQKTYLVEITGPVRKDLPRRLRSGVELEDGPVKVDSARIIDMAASRVMMEIVLHEGRNHVVRRVMESVGHPVHRLVRVSFGPVALGTLRAGRARHLTRHEVGALYKAAGL</sequence>
<dbReference type="InterPro" id="IPR006145">
    <property type="entry name" value="PsdUridine_synth_RsuA/RluA"/>
</dbReference>
<dbReference type="CDD" id="cd00165">
    <property type="entry name" value="S4"/>
    <property type="match status" value="1"/>
</dbReference>
<dbReference type="InterPro" id="IPR020103">
    <property type="entry name" value="PsdUridine_synth_cat_dom_sf"/>
</dbReference>
<evidence type="ECO:0000256" key="1">
    <source>
        <dbReference type="ARBA" id="ARBA00000073"/>
    </source>
</evidence>
<gene>
    <name evidence="9" type="ORF">Ga0074812_12862</name>
</gene>
<dbReference type="InterPro" id="IPR036986">
    <property type="entry name" value="S4_RNA-bd_sf"/>
</dbReference>
<dbReference type="PANTHER" id="PTHR47683">
    <property type="entry name" value="PSEUDOURIDINE SYNTHASE FAMILY PROTEIN-RELATED"/>
    <property type="match status" value="1"/>
</dbReference>
<dbReference type="PROSITE" id="PS01149">
    <property type="entry name" value="PSI_RSU"/>
    <property type="match status" value="1"/>
</dbReference>
<evidence type="ECO:0000256" key="2">
    <source>
        <dbReference type="ARBA" id="ARBA00008348"/>
    </source>
</evidence>
<dbReference type="CDD" id="cd02870">
    <property type="entry name" value="PseudoU_synth_RsuA_like"/>
    <property type="match status" value="1"/>
</dbReference>
<dbReference type="InterPro" id="IPR018496">
    <property type="entry name" value="PsdUridine_synth_RsuA/RluB_CS"/>
</dbReference>
<comment type="catalytic activity">
    <reaction evidence="1">
        <text>a uridine in RNA = a pseudouridine in RNA</text>
        <dbReference type="Rhea" id="RHEA:48348"/>
        <dbReference type="Rhea" id="RHEA-COMP:12068"/>
        <dbReference type="Rhea" id="RHEA-COMP:12069"/>
        <dbReference type="ChEBI" id="CHEBI:65314"/>
        <dbReference type="ChEBI" id="CHEBI:65315"/>
    </reaction>
</comment>
<comment type="similarity">
    <text evidence="2 6">Belongs to the pseudouridine synthase RsuA family.</text>
</comment>
<dbReference type="Gene3D" id="3.10.290.10">
    <property type="entry name" value="RNA-binding S4 domain"/>
    <property type="match status" value="1"/>
</dbReference>
<evidence type="ECO:0000256" key="5">
    <source>
        <dbReference type="PROSITE-ProRule" id="PRU00182"/>
    </source>
</evidence>
<accession>A0A0S4QVF7</accession>
<feature type="region of interest" description="Disordered" evidence="7">
    <location>
        <begin position="1"/>
        <end position="52"/>
    </location>
</feature>
<dbReference type="GO" id="GO:0120159">
    <property type="term" value="F:rRNA pseudouridine synthase activity"/>
    <property type="evidence" value="ECO:0007669"/>
    <property type="project" value="UniProtKB-ARBA"/>
</dbReference>
<organism evidence="9 10">
    <name type="scientific">Parafrankia irregularis</name>
    <dbReference type="NCBI Taxonomy" id="795642"/>
    <lineage>
        <taxon>Bacteria</taxon>
        <taxon>Bacillati</taxon>
        <taxon>Actinomycetota</taxon>
        <taxon>Actinomycetes</taxon>
        <taxon>Frankiales</taxon>
        <taxon>Frankiaceae</taxon>
        <taxon>Parafrankia</taxon>
    </lineage>
</organism>
<dbReference type="Pfam" id="PF01479">
    <property type="entry name" value="S4"/>
    <property type="match status" value="1"/>
</dbReference>
<dbReference type="EMBL" id="FAOZ01000028">
    <property type="protein sequence ID" value="CUU59491.1"/>
    <property type="molecule type" value="Genomic_DNA"/>
</dbReference>
<dbReference type="InterPro" id="IPR050343">
    <property type="entry name" value="RsuA_PseudoU_synthase"/>
</dbReference>
<dbReference type="SUPFAM" id="SSF55120">
    <property type="entry name" value="Pseudouridine synthase"/>
    <property type="match status" value="1"/>
</dbReference>
<feature type="domain" description="RNA-binding S4" evidence="8">
    <location>
        <begin position="53"/>
        <end position="117"/>
    </location>
</feature>
<dbReference type="SUPFAM" id="SSF55174">
    <property type="entry name" value="Alpha-L RNA-binding motif"/>
    <property type="match status" value="1"/>
</dbReference>